<dbReference type="OMA" id="KHHRIAI"/>
<dbReference type="PANTHER" id="PTHR11807">
    <property type="entry name" value="ATPASES OF THE PP SUPERFAMILY-RELATED"/>
    <property type="match status" value="1"/>
</dbReference>
<dbReference type="Proteomes" id="UP000031668">
    <property type="component" value="Unassembled WGS sequence"/>
</dbReference>
<gene>
    <name evidence="2" type="ORF">RF11_06054</name>
</gene>
<dbReference type="PANTHER" id="PTHR11807:SF12">
    <property type="entry name" value="CYTOPLASMIC TRNA 2-THIOLATION PROTEIN 1"/>
    <property type="match status" value="1"/>
</dbReference>
<dbReference type="GO" id="GO:0002144">
    <property type="term" value="C:cytosolic tRNA wobble base thiouridylase complex"/>
    <property type="evidence" value="ECO:0007669"/>
    <property type="project" value="TreeGrafter"/>
</dbReference>
<dbReference type="InterPro" id="IPR014729">
    <property type="entry name" value="Rossmann-like_a/b/a_fold"/>
</dbReference>
<dbReference type="PROSITE" id="PS01263">
    <property type="entry name" value="UPF0021"/>
    <property type="match status" value="1"/>
</dbReference>
<accession>A0A0C2MX53</accession>
<organism evidence="2 3">
    <name type="scientific">Thelohanellus kitauei</name>
    <name type="common">Myxosporean</name>
    <dbReference type="NCBI Taxonomy" id="669202"/>
    <lineage>
        <taxon>Eukaryota</taxon>
        <taxon>Metazoa</taxon>
        <taxon>Cnidaria</taxon>
        <taxon>Myxozoa</taxon>
        <taxon>Myxosporea</taxon>
        <taxon>Bivalvulida</taxon>
        <taxon>Platysporina</taxon>
        <taxon>Myxobolidae</taxon>
        <taxon>Thelohanellus</taxon>
    </lineage>
</organism>
<evidence type="ECO:0000256" key="1">
    <source>
        <dbReference type="ARBA" id="ARBA00022679"/>
    </source>
</evidence>
<dbReference type="AlphaFoldDB" id="A0A0C2MX53"/>
<sequence>MKPCYLCQQQAHIKRSKTGSYVCKGCFVSEFENEVEEVINQKKLFHRDEIIAIGMSGGKDSSVLAHILNKLNKKRDYGWNLVLVTVDEGIKGYRDDSIKV</sequence>
<dbReference type="GO" id="GO:0002143">
    <property type="term" value="P:tRNA wobble position uridine thiolation"/>
    <property type="evidence" value="ECO:0007669"/>
    <property type="project" value="TreeGrafter"/>
</dbReference>
<evidence type="ECO:0000313" key="2">
    <source>
        <dbReference type="EMBL" id="KII71936.1"/>
    </source>
</evidence>
<dbReference type="GO" id="GO:0016740">
    <property type="term" value="F:transferase activity"/>
    <property type="evidence" value="ECO:0007669"/>
    <property type="project" value="UniProtKB-KW"/>
</dbReference>
<keyword evidence="3" id="KW-1185">Reference proteome</keyword>
<name>A0A0C2MX53_THEKT</name>
<keyword evidence="1" id="KW-0808">Transferase</keyword>
<dbReference type="SUPFAM" id="SSF52402">
    <property type="entry name" value="Adenine nucleotide alpha hydrolases-like"/>
    <property type="match status" value="1"/>
</dbReference>
<dbReference type="Gene3D" id="3.40.50.620">
    <property type="entry name" value="HUPs"/>
    <property type="match status" value="1"/>
</dbReference>
<dbReference type="OrthoDB" id="198857at2759"/>
<dbReference type="InterPro" id="IPR020554">
    <property type="entry name" value="UPF0021_CS"/>
</dbReference>
<comment type="caution">
    <text evidence="2">The sequence shown here is derived from an EMBL/GenBank/DDBJ whole genome shotgun (WGS) entry which is preliminary data.</text>
</comment>
<protein>
    <submittedName>
        <fullName evidence="2">Cytoplasmic tRNA 2-thiolation protein 1</fullName>
    </submittedName>
</protein>
<reference evidence="2 3" key="1">
    <citation type="journal article" date="2014" name="Genome Biol. Evol.">
        <title>The genome of the myxosporean Thelohanellus kitauei shows adaptations to nutrient acquisition within its fish host.</title>
        <authorList>
            <person name="Yang Y."/>
            <person name="Xiong J."/>
            <person name="Zhou Z."/>
            <person name="Huo F."/>
            <person name="Miao W."/>
            <person name="Ran C."/>
            <person name="Liu Y."/>
            <person name="Zhang J."/>
            <person name="Feng J."/>
            <person name="Wang M."/>
            <person name="Wang M."/>
            <person name="Wang L."/>
            <person name="Yao B."/>
        </authorList>
    </citation>
    <scope>NUCLEOTIDE SEQUENCE [LARGE SCALE GENOMIC DNA]</scope>
    <source>
        <strain evidence="2">Wuqing</strain>
    </source>
</reference>
<dbReference type="GO" id="GO:0000049">
    <property type="term" value="F:tRNA binding"/>
    <property type="evidence" value="ECO:0007669"/>
    <property type="project" value="TreeGrafter"/>
</dbReference>
<dbReference type="EMBL" id="JWZT01001550">
    <property type="protein sequence ID" value="KII71936.1"/>
    <property type="molecule type" value="Genomic_DNA"/>
</dbReference>
<proteinExistence type="predicted"/>
<evidence type="ECO:0000313" key="3">
    <source>
        <dbReference type="Proteomes" id="UP000031668"/>
    </source>
</evidence>
<dbReference type="GO" id="GO:0005739">
    <property type="term" value="C:mitochondrion"/>
    <property type="evidence" value="ECO:0007669"/>
    <property type="project" value="TreeGrafter"/>
</dbReference>